<dbReference type="GO" id="GO:0046503">
    <property type="term" value="P:glycerolipid catabolic process"/>
    <property type="evidence" value="ECO:0007669"/>
    <property type="project" value="TreeGrafter"/>
</dbReference>
<dbReference type="Gene3D" id="3.40.50.1820">
    <property type="entry name" value="alpha/beta hydrolase"/>
    <property type="match status" value="1"/>
</dbReference>
<dbReference type="Pfam" id="PF00561">
    <property type="entry name" value="Abhydrolase_1"/>
    <property type="match status" value="1"/>
</dbReference>
<evidence type="ECO:0000259" key="1">
    <source>
        <dbReference type="Pfam" id="PF00561"/>
    </source>
</evidence>
<dbReference type="Proteomes" id="UP000189777">
    <property type="component" value="Unassembled WGS sequence"/>
</dbReference>
<dbReference type="SUPFAM" id="SSF53474">
    <property type="entry name" value="alpha/beta-Hydrolases"/>
    <property type="match status" value="1"/>
</dbReference>
<dbReference type="PANTHER" id="PTHR43433:SF5">
    <property type="entry name" value="AB HYDROLASE-1 DOMAIN-CONTAINING PROTEIN"/>
    <property type="match status" value="1"/>
</dbReference>
<proteinExistence type="predicted"/>
<dbReference type="RefSeq" id="WP_079576338.1">
    <property type="nucleotide sequence ID" value="NZ_FUZQ01000007.1"/>
</dbReference>
<evidence type="ECO:0000313" key="3">
    <source>
        <dbReference type="Proteomes" id="UP000189777"/>
    </source>
</evidence>
<gene>
    <name evidence="2" type="ORF">SAMN04324258_3805</name>
</gene>
<dbReference type="OrthoDB" id="3210164at2"/>
<dbReference type="InterPro" id="IPR000073">
    <property type="entry name" value="AB_hydrolase_1"/>
</dbReference>
<dbReference type="InterPro" id="IPR050471">
    <property type="entry name" value="AB_hydrolase"/>
</dbReference>
<dbReference type="EMBL" id="FUZQ01000007">
    <property type="protein sequence ID" value="SKC78514.1"/>
    <property type="molecule type" value="Genomic_DNA"/>
</dbReference>
<dbReference type="PANTHER" id="PTHR43433">
    <property type="entry name" value="HYDROLASE, ALPHA/BETA FOLD FAMILY PROTEIN"/>
    <property type="match status" value="1"/>
</dbReference>
<dbReference type="PRINTS" id="PR00111">
    <property type="entry name" value="ABHYDROLASE"/>
</dbReference>
<accession>A0A1T5LRK1</accession>
<dbReference type="GO" id="GO:0004806">
    <property type="term" value="F:triacylglycerol lipase activity"/>
    <property type="evidence" value="ECO:0007669"/>
    <property type="project" value="TreeGrafter"/>
</dbReference>
<name>A0A1T5LRK1_9MICO</name>
<organism evidence="2 3">
    <name type="scientific">Krasilnikoviella flava</name>
    <dbReference type="NCBI Taxonomy" id="526729"/>
    <lineage>
        <taxon>Bacteria</taxon>
        <taxon>Bacillati</taxon>
        <taxon>Actinomycetota</taxon>
        <taxon>Actinomycetes</taxon>
        <taxon>Micrococcales</taxon>
        <taxon>Promicromonosporaceae</taxon>
        <taxon>Krasilnikoviella</taxon>
    </lineage>
</organism>
<feature type="domain" description="AB hydrolase-1" evidence="1">
    <location>
        <begin position="42"/>
        <end position="134"/>
    </location>
</feature>
<sequence>MSVTTGTLAVPGATLHYQVRGTGPVLLISQSGEGDADRSNDLVVPLVDSFTVVTYDRRGLSRSRLDDPGRGVTMAEHADDVHRLLAALTDAPALMLGCSLGAVIGLHVAVAHPEQIRTLVAHEPVAPRLLPDDRRARHEHELAELQDLYLRAGLAATLPEIASTLGIDPAGTDREPDLTPQPMTAQRVTNFDHFIRHDFTAIVHDTLDTAALRGVSTRIVPATGRTTPRTVFDRLAAAALATLIGRELREAPGGHNGNTTHPRAYARWLREILDPADHPAGACPEPDKSVDLDPRSGWTVIA</sequence>
<reference evidence="2 3" key="1">
    <citation type="submission" date="2017-02" db="EMBL/GenBank/DDBJ databases">
        <authorList>
            <person name="Peterson S.W."/>
        </authorList>
    </citation>
    <scope>NUCLEOTIDE SEQUENCE [LARGE SCALE GENOMIC DNA]</scope>
    <source>
        <strain evidence="2 3">DSM 21481</strain>
    </source>
</reference>
<evidence type="ECO:0000313" key="2">
    <source>
        <dbReference type="EMBL" id="SKC78514.1"/>
    </source>
</evidence>
<keyword evidence="3" id="KW-1185">Reference proteome</keyword>
<protein>
    <submittedName>
        <fullName evidence="2">Pimeloyl-ACP methyl ester carboxylesterase</fullName>
    </submittedName>
</protein>
<dbReference type="STRING" id="526729.SAMN04324258_3805"/>
<dbReference type="InterPro" id="IPR029058">
    <property type="entry name" value="AB_hydrolase_fold"/>
</dbReference>
<dbReference type="AlphaFoldDB" id="A0A1T5LRK1"/>